<dbReference type="RefSeq" id="WP_057828953.1">
    <property type="nucleotide sequence ID" value="NZ_AYZE01000014.1"/>
</dbReference>
<feature type="domain" description="SHS2" evidence="7">
    <location>
        <begin position="7"/>
        <end position="197"/>
    </location>
</feature>
<dbReference type="Pfam" id="PF02491">
    <property type="entry name" value="SHS2_FTSA"/>
    <property type="match status" value="1"/>
</dbReference>
<dbReference type="EMBL" id="AYZE01000014">
    <property type="protein sequence ID" value="KRM90728.1"/>
    <property type="molecule type" value="Genomic_DNA"/>
</dbReference>
<evidence type="ECO:0000256" key="2">
    <source>
        <dbReference type="ARBA" id="ARBA00022618"/>
    </source>
</evidence>
<dbReference type="CDD" id="cd24048">
    <property type="entry name" value="ASKHA_NBD_FtsA"/>
    <property type="match status" value="1"/>
</dbReference>
<dbReference type="Proteomes" id="UP000051131">
    <property type="component" value="Unassembled WGS sequence"/>
</dbReference>
<evidence type="ECO:0000256" key="4">
    <source>
        <dbReference type="ARBA" id="ARBA00023306"/>
    </source>
</evidence>
<accession>A0A0R2CGG8</accession>
<comment type="subcellular location">
    <subcellularLocation>
        <location evidence="5">Cell membrane</location>
        <topology evidence="5">Peripheral membrane protein</topology>
        <orientation evidence="5">Cytoplasmic side</orientation>
    </subcellularLocation>
    <text evidence="5">Localizes to the Z ring in an FtsZ-dependent manner. Targeted to the membrane through a conserved C-terminal amphipathic helix.</text>
</comment>
<evidence type="ECO:0000313" key="9">
    <source>
        <dbReference type="Proteomes" id="UP000051131"/>
    </source>
</evidence>
<dbReference type="InterPro" id="IPR003494">
    <property type="entry name" value="SHS2_FtsA"/>
</dbReference>
<keyword evidence="2 5" id="KW-0132">Cell division</keyword>
<dbReference type="HAMAP" id="MF_02033">
    <property type="entry name" value="FtsA"/>
    <property type="match status" value="1"/>
</dbReference>
<comment type="subunit">
    <text evidence="5">Self-interacts. Interacts with FtsZ.</text>
</comment>
<dbReference type="STRING" id="1423729.FC80_GL000719"/>
<dbReference type="Gene3D" id="3.30.1490.110">
    <property type="match status" value="1"/>
</dbReference>
<dbReference type="OrthoDB" id="9768127at2"/>
<keyword evidence="1 5" id="KW-1003">Cell membrane</keyword>
<dbReference type="PIRSF" id="PIRSF003101">
    <property type="entry name" value="FtsA"/>
    <property type="match status" value="1"/>
</dbReference>
<keyword evidence="4 5" id="KW-0131">Cell cycle</keyword>
<dbReference type="InterPro" id="IPR050696">
    <property type="entry name" value="FtsA/MreB"/>
</dbReference>
<dbReference type="PATRIC" id="fig|1423729.3.peg.727"/>
<evidence type="ECO:0000313" key="8">
    <source>
        <dbReference type="EMBL" id="KRM90728.1"/>
    </source>
</evidence>
<dbReference type="GO" id="GO:0032153">
    <property type="term" value="C:cell division site"/>
    <property type="evidence" value="ECO:0007669"/>
    <property type="project" value="UniProtKB-UniRule"/>
</dbReference>
<proteinExistence type="inferred from homology"/>
<dbReference type="AlphaFoldDB" id="A0A0R2CGG8"/>
<sequence>MDNSGIYVGLDIGTTSIKVIVAEFVKGQLNVIGVGSERSNGLSRGVIVDIDRAVFAIKKAVDQAEQKANIQISKVTIGIPANLLEIVPCTGMIAVGDDSGNSKEIDSNDVFRVTKAALIQKLPPERDIIDVIPDEFIVDGFDGIKDPRGMVGVRLEMNGVLYTGPRTVLHNTIKCVQRAGLEVEDTIVAPLALATQALSDGEQDFGAILIDIGGGQTTASVVHDHKLKYTYVDQEGGEFVTKDISVVLNTSLENAEKVKRNFGYAASYLASKDDVFPVEVVGKAEPIQVSGEYLSEIIEARLTQIFLKLRDVLQGIDALKLPGGIVITGGVSALPGVKELAEDIFETNIKLFIPQQMGLRHPSFTQAIGLVSYMTKQSEIERVVKASLSDNIASVDKIDSLKENRVQEKEEYNESIKPKKQKIKKNNSLEGFKNFFNTFFD</sequence>
<dbReference type="InterPro" id="IPR020823">
    <property type="entry name" value="Cell_div_FtsA"/>
</dbReference>
<reference evidence="8 9" key="1">
    <citation type="journal article" date="2015" name="Genome Announc.">
        <title>Expanding the biotechnology potential of lactobacilli through comparative genomics of 213 strains and associated genera.</title>
        <authorList>
            <person name="Sun Z."/>
            <person name="Harris H.M."/>
            <person name="McCann A."/>
            <person name="Guo C."/>
            <person name="Argimon S."/>
            <person name="Zhang W."/>
            <person name="Yang X."/>
            <person name="Jeffery I.B."/>
            <person name="Cooney J.C."/>
            <person name="Kagawa T.F."/>
            <person name="Liu W."/>
            <person name="Song Y."/>
            <person name="Salvetti E."/>
            <person name="Wrobel A."/>
            <person name="Rasinkangas P."/>
            <person name="Parkhill J."/>
            <person name="Rea M.C."/>
            <person name="O'Sullivan O."/>
            <person name="Ritari J."/>
            <person name="Douillard F.P."/>
            <person name="Paul Ross R."/>
            <person name="Yang R."/>
            <person name="Briner A.E."/>
            <person name="Felis G.E."/>
            <person name="de Vos W.M."/>
            <person name="Barrangou R."/>
            <person name="Klaenhammer T.R."/>
            <person name="Caufield P.W."/>
            <person name="Cui Y."/>
            <person name="Zhang H."/>
            <person name="O'Toole P.W."/>
        </authorList>
    </citation>
    <scope>NUCLEOTIDE SEQUENCE [LARGE SCALE GENOMIC DNA]</scope>
    <source>
        <strain evidence="8 9">DSM 21116</strain>
    </source>
</reference>
<dbReference type="SUPFAM" id="SSF53067">
    <property type="entry name" value="Actin-like ATPase domain"/>
    <property type="match status" value="2"/>
</dbReference>
<evidence type="ECO:0000256" key="5">
    <source>
        <dbReference type="HAMAP-Rule" id="MF_02033"/>
    </source>
</evidence>
<dbReference type="InterPro" id="IPR043129">
    <property type="entry name" value="ATPase_NBD"/>
</dbReference>
<comment type="caution">
    <text evidence="8">The sequence shown here is derived from an EMBL/GenBank/DDBJ whole genome shotgun (WGS) entry which is preliminary data.</text>
</comment>
<dbReference type="SMART" id="SM00842">
    <property type="entry name" value="FtsA"/>
    <property type="match status" value="1"/>
</dbReference>
<name>A0A0R2CGG8_9LACO</name>
<evidence type="ECO:0000256" key="6">
    <source>
        <dbReference type="PIRNR" id="PIRNR003101"/>
    </source>
</evidence>
<dbReference type="GO" id="GO:0043093">
    <property type="term" value="P:FtsZ-dependent cytokinesis"/>
    <property type="evidence" value="ECO:0007669"/>
    <property type="project" value="UniProtKB-UniRule"/>
</dbReference>
<dbReference type="PANTHER" id="PTHR32432">
    <property type="entry name" value="CELL DIVISION PROTEIN FTSA-RELATED"/>
    <property type="match status" value="1"/>
</dbReference>
<comment type="similarity">
    <text evidence="5 6">Belongs to the FtsA/MreB family.</text>
</comment>
<dbReference type="GO" id="GO:0009898">
    <property type="term" value="C:cytoplasmic side of plasma membrane"/>
    <property type="evidence" value="ECO:0007669"/>
    <property type="project" value="UniProtKB-UniRule"/>
</dbReference>
<protein>
    <recommendedName>
        <fullName evidence="5 6">Cell division protein FtsA</fullName>
    </recommendedName>
</protein>
<dbReference type="NCBIfam" id="TIGR01174">
    <property type="entry name" value="ftsA"/>
    <property type="match status" value="1"/>
</dbReference>
<gene>
    <name evidence="5" type="primary">ftsA</name>
    <name evidence="8" type="ORF">FC80_GL000719</name>
</gene>
<keyword evidence="9" id="KW-1185">Reference proteome</keyword>
<organism evidence="8 9">
    <name type="scientific">Liquorilactobacillus cacaonum DSM 21116</name>
    <dbReference type="NCBI Taxonomy" id="1423729"/>
    <lineage>
        <taxon>Bacteria</taxon>
        <taxon>Bacillati</taxon>
        <taxon>Bacillota</taxon>
        <taxon>Bacilli</taxon>
        <taxon>Lactobacillales</taxon>
        <taxon>Lactobacillaceae</taxon>
        <taxon>Liquorilactobacillus</taxon>
    </lineage>
</organism>
<dbReference type="PANTHER" id="PTHR32432:SF4">
    <property type="entry name" value="CELL DIVISION PROTEIN FTSA"/>
    <property type="match status" value="1"/>
</dbReference>
<evidence type="ECO:0000259" key="7">
    <source>
        <dbReference type="SMART" id="SM00842"/>
    </source>
</evidence>
<comment type="function">
    <text evidence="5 6">Cell division protein that is involved in the assembly of the Z ring. May serve as a membrane anchor for the Z ring.</text>
</comment>
<keyword evidence="3 5" id="KW-0472">Membrane</keyword>
<dbReference type="Gene3D" id="3.30.420.40">
    <property type="match status" value="2"/>
</dbReference>
<evidence type="ECO:0000256" key="1">
    <source>
        <dbReference type="ARBA" id="ARBA00022475"/>
    </source>
</evidence>
<dbReference type="Pfam" id="PF14450">
    <property type="entry name" value="FtsA"/>
    <property type="match status" value="1"/>
</dbReference>
<evidence type="ECO:0000256" key="3">
    <source>
        <dbReference type="ARBA" id="ARBA00023136"/>
    </source>
</evidence>